<dbReference type="GeneID" id="87806173"/>
<feature type="compositionally biased region" description="Low complexity" evidence="2">
    <location>
        <begin position="197"/>
        <end position="206"/>
    </location>
</feature>
<evidence type="ECO:0000313" key="4">
    <source>
        <dbReference type="EMBL" id="WOO79404.1"/>
    </source>
</evidence>
<dbReference type="PANTHER" id="PTHR13561:SF20">
    <property type="entry name" value="DNA TOPOISOMERASE 2-BINDING PROTEIN 1"/>
    <property type="match status" value="1"/>
</dbReference>
<dbReference type="SMART" id="SM00292">
    <property type="entry name" value="BRCT"/>
    <property type="match status" value="1"/>
</dbReference>
<accession>A0AAF0Y7A9</accession>
<dbReference type="PROSITE" id="PS50172">
    <property type="entry name" value="BRCT"/>
    <property type="match status" value="1"/>
</dbReference>
<feature type="domain" description="BRCT" evidence="3">
    <location>
        <begin position="33"/>
        <end position="128"/>
    </location>
</feature>
<feature type="compositionally biased region" description="Basic residues" evidence="2">
    <location>
        <begin position="207"/>
        <end position="222"/>
    </location>
</feature>
<dbReference type="AlphaFoldDB" id="A0AAF0Y7A9"/>
<keyword evidence="5" id="KW-1185">Reference proteome</keyword>
<feature type="region of interest" description="Disordered" evidence="2">
    <location>
        <begin position="151"/>
        <end position="222"/>
    </location>
</feature>
<name>A0AAF0Y7A9_9TREE</name>
<organism evidence="4 5">
    <name type="scientific">Vanrija pseudolonga</name>
    <dbReference type="NCBI Taxonomy" id="143232"/>
    <lineage>
        <taxon>Eukaryota</taxon>
        <taxon>Fungi</taxon>
        <taxon>Dikarya</taxon>
        <taxon>Basidiomycota</taxon>
        <taxon>Agaricomycotina</taxon>
        <taxon>Tremellomycetes</taxon>
        <taxon>Trichosporonales</taxon>
        <taxon>Trichosporonaceae</taxon>
        <taxon>Vanrija</taxon>
    </lineage>
</organism>
<evidence type="ECO:0000259" key="3">
    <source>
        <dbReference type="PROSITE" id="PS50172"/>
    </source>
</evidence>
<proteinExistence type="predicted"/>
<reference evidence="4" key="1">
    <citation type="submission" date="2023-10" db="EMBL/GenBank/DDBJ databases">
        <authorList>
            <person name="Noh H."/>
        </authorList>
    </citation>
    <scope>NUCLEOTIDE SEQUENCE</scope>
    <source>
        <strain evidence="4">DUCC4014</strain>
    </source>
</reference>
<dbReference type="InterPro" id="IPR001357">
    <property type="entry name" value="BRCT_dom"/>
</dbReference>
<dbReference type="EMBL" id="CP086715">
    <property type="protein sequence ID" value="WOO79404.1"/>
    <property type="molecule type" value="Genomic_DNA"/>
</dbReference>
<evidence type="ECO:0000313" key="5">
    <source>
        <dbReference type="Proteomes" id="UP000827549"/>
    </source>
</evidence>
<keyword evidence="1" id="KW-0677">Repeat</keyword>
<dbReference type="Proteomes" id="UP000827549">
    <property type="component" value="Chromosome 2"/>
</dbReference>
<feature type="region of interest" description="Disordered" evidence="2">
    <location>
        <begin position="1"/>
        <end position="35"/>
    </location>
</feature>
<dbReference type="RefSeq" id="XP_062625436.1">
    <property type="nucleotide sequence ID" value="XM_062769452.1"/>
</dbReference>
<dbReference type="GO" id="GO:0033314">
    <property type="term" value="P:mitotic DNA replication checkpoint signaling"/>
    <property type="evidence" value="ECO:0007669"/>
    <property type="project" value="TreeGrafter"/>
</dbReference>
<sequence length="222" mass="23189">MSPRGSHIAISPLSIHPSTTTQHIMPPRKTKTAPAKPLQGTTIVICGTFERPNTLATLTERVKALGGDTHPTVTKAVTHVISSKYYYDANGAKVRPALGNDKVKIVSYDWLVEVEKKGEKVDEARFVFKALPANPVGGLDTLAATTAAIEDKKNGKKCSAPADGEDKAPKKAAKADAKSTASTSTKAKAASKDKPAPKAAATAKTKTAPKPKAASKAKAKAP</sequence>
<dbReference type="PANTHER" id="PTHR13561">
    <property type="entry name" value="DNA REPLICATION REGULATOR DPB11-RELATED"/>
    <property type="match status" value="1"/>
</dbReference>
<dbReference type="Gene3D" id="3.40.50.10190">
    <property type="entry name" value="BRCT domain"/>
    <property type="match status" value="1"/>
</dbReference>
<feature type="compositionally biased region" description="Low complexity" evidence="2">
    <location>
        <begin position="178"/>
        <end position="188"/>
    </location>
</feature>
<evidence type="ECO:0000256" key="2">
    <source>
        <dbReference type="SAM" id="MobiDB-lite"/>
    </source>
</evidence>
<protein>
    <recommendedName>
        <fullName evidence="3">BRCT domain-containing protein</fullName>
    </recommendedName>
</protein>
<dbReference type="InterPro" id="IPR036420">
    <property type="entry name" value="BRCT_dom_sf"/>
</dbReference>
<gene>
    <name evidence="4" type="ORF">LOC62_02G002926</name>
</gene>
<dbReference type="GO" id="GO:0007095">
    <property type="term" value="P:mitotic G2 DNA damage checkpoint signaling"/>
    <property type="evidence" value="ECO:0007669"/>
    <property type="project" value="TreeGrafter"/>
</dbReference>
<evidence type="ECO:0000256" key="1">
    <source>
        <dbReference type="ARBA" id="ARBA00022737"/>
    </source>
</evidence>
<dbReference type="GO" id="GO:0006270">
    <property type="term" value="P:DNA replication initiation"/>
    <property type="evidence" value="ECO:0007669"/>
    <property type="project" value="TreeGrafter"/>
</dbReference>
<feature type="compositionally biased region" description="Basic and acidic residues" evidence="2">
    <location>
        <begin position="164"/>
        <end position="177"/>
    </location>
</feature>
<dbReference type="Pfam" id="PF00533">
    <property type="entry name" value="BRCT"/>
    <property type="match status" value="1"/>
</dbReference>
<dbReference type="SUPFAM" id="SSF52113">
    <property type="entry name" value="BRCT domain"/>
    <property type="match status" value="1"/>
</dbReference>